<dbReference type="AlphaFoldDB" id="A0AAN9AAM4"/>
<sequence>MFEPGICYDLATLFTPVRKGVTSIITCSKYPRSNHLFTPSFALKSPMIITTLCDLQSYSFFEFFAEHRRSSLLMG</sequence>
<evidence type="ECO:0000313" key="1">
    <source>
        <dbReference type="EMBL" id="KAK7078145.1"/>
    </source>
</evidence>
<gene>
    <name evidence="1" type="ORF">SK128_013257</name>
</gene>
<organism evidence="1 2">
    <name type="scientific">Halocaridina rubra</name>
    <name type="common">Hawaiian red shrimp</name>
    <dbReference type="NCBI Taxonomy" id="373956"/>
    <lineage>
        <taxon>Eukaryota</taxon>
        <taxon>Metazoa</taxon>
        <taxon>Ecdysozoa</taxon>
        <taxon>Arthropoda</taxon>
        <taxon>Crustacea</taxon>
        <taxon>Multicrustacea</taxon>
        <taxon>Malacostraca</taxon>
        <taxon>Eumalacostraca</taxon>
        <taxon>Eucarida</taxon>
        <taxon>Decapoda</taxon>
        <taxon>Pleocyemata</taxon>
        <taxon>Caridea</taxon>
        <taxon>Atyoidea</taxon>
        <taxon>Atyidae</taxon>
        <taxon>Halocaridina</taxon>
    </lineage>
</organism>
<dbReference type="Proteomes" id="UP001381693">
    <property type="component" value="Unassembled WGS sequence"/>
</dbReference>
<accession>A0AAN9AAM4</accession>
<comment type="caution">
    <text evidence="1">The sequence shown here is derived from an EMBL/GenBank/DDBJ whole genome shotgun (WGS) entry which is preliminary data.</text>
</comment>
<protein>
    <submittedName>
        <fullName evidence="1">Uncharacterized protein</fullName>
    </submittedName>
</protein>
<feature type="non-terminal residue" evidence="1">
    <location>
        <position position="75"/>
    </location>
</feature>
<proteinExistence type="predicted"/>
<dbReference type="EMBL" id="JAXCGZ010007986">
    <property type="protein sequence ID" value="KAK7078145.1"/>
    <property type="molecule type" value="Genomic_DNA"/>
</dbReference>
<evidence type="ECO:0000313" key="2">
    <source>
        <dbReference type="Proteomes" id="UP001381693"/>
    </source>
</evidence>
<name>A0AAN9AAM4_HALRR</name>
<reference evidence="1 2" key="1">
    <citation type="submission" date="2023-11" db="EMBL/GenBank/DDBJ databases">
        <title>Halocaridina rubra genome assembly.</title>
        <authorList>
            <person name="Smith C."/>
        </authorList>
    </citation>
    <scope>NUCLEOTIDE SEQUENCE [LARGE SCALE GENOMIC DNA]</scope>
    <source>
        <strain evidence="1">EP-1</strain>
        <tissue evidence="1">Whole</tissue>
    </source>
</reference>
<keyword evidence="2" id="KW-1185">Reference proteome</keyword>